<feature type="transmembrane region" description="Helical" evidence="1">
    <location>
        <begin position="55"/>
        <end position="74"/>
    </location>
</feature>
<feature type="transmembrane region" description="Helical" evidence="1">
    <location>
        <begin position="461"/>
        <end position="482"/>
    </location>
</feature>
<feature type="transmembrane region" description="Helical" evidence="1">
    <location>
        <begin position="116"/>
        <end position="133"/>
    </location>
</feature>
<keyword evidence="1" id="KW-0472">Membrane</keyword>
<keyword evidence="1" id="KW-0812">Transmembrane</keyword>
<feature type="transmembrane region" description="Helical" evidence="1">
    <location>
        <begin position="86"/>
        <end position="110"/>
    </location>
</feature>
<keyword evidence="1" id="KW-1133">Transmembrane helix</keyword>
<dbReference type="EnsemblMetazoa" id="ACOM035202-RA">
    <property type="protein sequence ID" value="ACOM035202-PA.1"/>
    <property type="gene ID" value="ACOM035202"/>
</dbReference>
<evidence type="ECO:0000313" key="2">
    <source>
        <dbReference type="EnsemblMetazoa" id="ACOM035202-PA.1"/>
    </source>
</evidence>
<sequence length="491" mass="52702">MSCGVNGANRALYLTFTNGTEAKRLVERVLVAEAEDAGVVVVVVAVGFVGSSETVVLVVEAVVVVVVVVSGIVAGEVCSSINSVGIVLALVDVAVAVVVVIVVVFAALLAGVEDNVVVVVVVVVVGSSLVGGTRRDWAVGLIVPIVVVVSDRDGASSSASIELTTGVIAGCGSFVVNKDSSVCRLGTVKVETAWVGLVLGLLFGVVAGTCFEVVGIGGVAVFSTVTYCGFTVVGDLFTLAGSVVRYEPVQLRLGAEIVKLGPPHDIFDHVIVPEHLILQPLDFRQQQLRLDDTLDIDALVLRLAGEQRFFVLFELLVVGDRFADGRLELRHALSQIGRREGVAGHLRRFGRRLEGPIRLVRVGEQCCGLLFCRPFLHLIVQAVVVLALRLRWLRGGGSDGWRCYRYHYRGLPVLPGRSTTTRPWFRLLLGARMMAMLLLMVMVMLLMMVRFHRMVGIVSSMLVSGVCWRAVVLSLGAILLCAKHRHEIAKI</sequence>
<accession>A0A8W7PP27</accession>
<organism evidence="2">
    <name type="scientific">Anopheles coluzzii</name>
    <name type="common">African malaria mosquito</name>
    <dbReference type="NCBI Taxonomy" id="1518534"/>
    <lineage>
        <taxon>Eukaryota</taxon>
        <taxon>Metazoa</taxon>
        <taxon>Ecdysozoa</taxon>
        <taxon>Arthropoda</taxon>
        <taxon>Hexapoda</taxon>
        <taxon>Insecta</taxon>
        <taxon>Pterygota</taxon>
        <taxon>Neoptera</taxon>
        <taxon>Endopterygota</taxon>
        <taxon>Diptera</taxon>
        <taxon>Nematocera</taxon>
        <taxon>Culicoidea</taxon>
        <taxon>Culicidae</taxon>
        <taxon>Anophelinae</taxon>
        <taxon>Anopheles</taxon>
    </lineage>
</organism>
<dbReference type="Proteomes" id="UP000075882">
    <property type="component" value="Unassembled WGS sequence"/>
</dbReference>
<evidence type="ECO:0000256" key="1">
    <source>
        <dbReference type="SAM" id="Phobius"/>
    </source>
</evidence>
<feature type="transmembrane region" description="Helical" evidence="1">
    <location>
        <begin position="194"/>
        <end position="222"/>
    </location>
</feature>
<protein>
    <submittedName>
        <fullName evidence="2">Uncharacterized protein</fullName>
    </submittedName>
</protein>
<proteinExistence type="predicted"/>
<name>A0A8W7PP27_ANOCL</name>
<dbReference type="AlphaFoldDB" id="A0A8W7PP27"/>
<feature type="transmembrane region" description="Helical" evidence="1">
    <location>
        <begin position="427"/>
        <end position="449"/>
    </location>
</feature>
<reference evidence="2" key="1">
    <citation type="submission" date="2022-08" db="UniProtKB">
        <authorList>
            <consortium name="EnsemblMetazoa"/>
        </authorList>
    </citation>
    <scope>IDENTIFICATION</scope>
</reference>
<feature type="transmembrane region" description="Helical" evidence="1">
    <location>
        <begin position="29"/>
        <end position="49"/>
    </location>
</feature>